<sequence length="745" mass="84337">MPTKTVPGVEASTTHIPYIAIVSEGHQLAEIAINEKEGEWNESGQIDRPIMSITTSTEGLMKLELFILPPARSSEKTVMHNIFEDGSFSLRESDYSVFSRKNENLEVPVQPEEIEGKNFNGEQNGTNISFPKDYVLAMCNAELREPPAEEKWCRPSPILLTKNKFSSLPEKPNCPNLQGLFLQNNAQLRRIPSSFFDNMPKLQFLDMSKTRVRKLPASLSKLSELKALFLRDCDNIDELQVEIENLKRIEVLDLWGTQLLNLPDVIAKLSHLRLLRVSFYGADDDLEYPILHPLLVSPGIISKLRALQALSIAVRPGDGRWNKSADAITDDVASLGELTYLQFYFPEVKFLALFMQKSLSWRQGLLRKFKFVLGQDIERIVSRVPDDIISEYEKHDRCLRYVNGDEKIPQELEELLVHITAFYLDHHCTVKSLSEFRLTNLKELKFCVLRECPNIVNIINNIQKTDGLLPHLEHLSMHYLPRLEKIWKGVVPLGSLDRLKLLSVRKCPKLKFILTESMLQCLSNLEELIVEDCESVKVTVYRLICKETVEEKILQRASQKNAVQQLVMTGGHVQGDLLAPEDVVSLLIDDAQLEQKLKEIPLQARDRQKKRGGTKAIRIDAEGDASLEDLTNAGPQGNGVEAPPDPEKGKSSSKKRKATNETQTHSKPRPRDVPKSADSSSPNSRTLMDFELDDSLQNTDSQQQRPKRPKRPSKSVNETLEPAFTPPSVVFQEKTQNPLIHEAGP</sequence>
<keyword evidence="2" id="KW-0611">Plant defense</keyword>
<evidence type="ECO:0000313" key="6">
    <source>
        <dbReference type="EMBL" id="KAG5555770.1"/>
    </source>
</evidence>
<dbReference type="PANTHER" id="PTHR33463">
    <property type="entry name" value="NB-ARC DOMAIN-CONTAINING PROTEIN-RELATED"/>
    <property type="match status" value="1"/>
</dbReference>
<dbReference type="Gene3D" id="3.80.10.10">
    <property type="entry name" value="Ribonuclease Inhibitor"/>
    <property type="match status" value="1"/>
</dbReference>
<keyword evidence="7" id="KW-1185">Reference proteome</keyword>
<organism evidence="6 7">
    <name type="scientific">Rhododendron griersonianum</name>
    <dbReference type="NCBI Taxonomy" id="479676"/>
    <lineage>
        <taxon>Eukaryota</taxon>
        <taxon>Viridiplantae</taxon>
        <taxon>Streptophyta</taxon>
        <taxon>Embryophyta</taxon>
        <taxon>Tracheophyta</taxon>
        <taxon>Spermatophyta</taxon>
        <taxon>Magnoliopsida</taxon>
        <taxon>eudicotyledons</taxon>
        <taxon>Gunneridae</taxon>
        <taxon>Pentapetalae</taxon>
        <taxon>asterids</taxon>
        <taxon>Ericales</taxon>
        <taxon>Ericaceae</taxon>
        <taxon>Ericoideae</taxon>
        <taxon>Rhodoreae</taxon>
        <taxon>Rhododendron</taxon>
    </lineage>
</organism>
<evidence type="ECO:0000256" key="3">
    <source>
        <dbReference type="SAM" id="MobiDB-lite"/>
    </source>
</evidence>
<evidence type="ECO:0000259" key="4">
    <source>
        <dbReference type="Pfam" id="PF23247"/>
    </source>
</evidence>
<protein>
    <submittedName>
        <fullName evidence="6">Uncharacterized protein</fullName>
    </submittedName>
</protein>
<dbReference type="Pfam" id="PF23598">
    <property type="entry name" value="LRR_14"/>
    <property type="match status" value="1"/>
</dbReference>
<accession>A0AAV6KTM5</accession>
<evidence type="ECO:0000259" key="5">
    <source>
        <dbReference type="Pfam" id="PF23598"/>
    </source>
</evidence>
<feature type="domain" description="Disease resistance protein At4g27190-like leucine-rich repeats" evidence="4">
    <location>
        <begin position="473"/>
        <end position="549"/>
    </location>
</feature>
<evidence type="ECO:0000256" key="1">
    <source>
        <dbReference type="ARBA" id="ARBA00022737"/>
    </source>
</evidence>
<gene>
    <name evidence="6" type="ORF">RHGRI_006422</name>
</gene>
<name>A0AAV6KTM5_9ERIC</name>
<dbReference type="Pfam" id="PF23247">
    <property type="entry name" value="LRR_RPS2"/>
    <property type="match status" value="1"/>
</dbReference>
<feature type="compositionally biased region" description="Polar residues" evidence="3">
    <location>
        <begin position="695"/>
        <end position="704"/>
    </location>
</feature>
<reference evidence="6" key="1">
    <citation type="submission" date="2020-08" db="EMBL/GenBank/DDBJ databases">
        <title>Plant Genome Project.</title>
        <authorList>
            <person name="Zhang R.-G."/>
        </authorList>
    </citation>
    <scope>NUCLEOTIDE SEQUENCE</scope>
    <source>
        <strain evidence="6">WSP0</strain>
        <tissue evidence="6">Leaf</tissue>
    </source>
</reference>
<comment type="caution">
    <text evidence="6">The sequence shown here is derived from an EMBL/GenBank/DDBJ whole genome shotgun (WGS) entry which is preliminary data.</text>
</comment>
<evidence type="ECO:0000313" key="7">
    <source>
        <dbReference type="Proteomes" id="UP000823749"/>
    </source>
</evidence>
<feature type="region of interest" description="Disordered" evidence="3">
    <location>
        <begin position="604"/>
        <end position="745"/>
    </location>
</feature>
<proteinExistence type="predicted"/>
<dbReference type="InterPro" id="IPR027417">
    <property type="entry name" value="P-loop_NTPase"/>
</dbReference>
<dbReference type="InterPro" id="IPR057135">
    <property type="entry name" value="At4g27190-like_LRR"/>
</dbReference>
<dbReference type="Proteomes" id="UP000823749">
    <property type="component" value="Chromosome 3"/>
</dbReference>
<dbReference type="InterPro" id="IPR050905">
    <property type="entry name" value="Plant_NBS-LRR"/>
</dbReference>
<dbReference type="InterPro" id="IPR032675">
    <property type="entry name" value="LRR_dom_sf"/>
</dbReference>
<dbReference type="Gene3D" id="3.40.50.300">
    <property type="entry name" value="P-loop containing nucleotide triphosphate hydrolases"/>
    <property type="match status" value="1"/>
</dbReference>
<dbReference type="AlphaFoldDB" id="A0AAV6KTM5"/>
<keyword evidence="1" id="KW-0677">Repeat</keyword>
<dbReference type="SUPFAM" id="SSF52058">
    <property type="entry name" value="L domain-like"/>
    <property type="match status" value="1"/>
</dbReference>
<feature type="domain" description="Disease resistance R13L4/SHOC-2-like LRR" evidence="5">
    <location>
        <begin position="219"/>
        <end position="347"/>
    </location>
</feature>
<dbReference type="EMBL" id="JACTNZ010000003">
    <property type="protein sequence ID" value="KAG5555770.1"/>
    <property type="molecule type" value="Genomic_DNA"/>
</dbReference>
<dbReference type="PANTHER" id="PTHR33463:SF143">
    <property type="entry name" value="NB-ARC DOMAIN-CONTAINING PROTEIN"/>
    <property type="match status" value="1"/>
</dbReference>
<evidence type="ECO:0000256" key="2">
    <source>
        <dbReference type="ARBA" id="ARBA00022821"/>
    </source>
</evidence>
<feature type="compositionally biased region" description="Polar residues" evidence="3">
    <location>
        <begin position="677"/>
        <end position="686"/>
    </location>
</feature>
<dbReference type="InterPro" id="IPR055414">
    <property type="entry name" value="LRR_R13L4/SHOC2-like"/>
</dbReference>